<feature type="compositionally biased region" description="Basic residues" evidence="1">
    <location>
        <begin position="230"/>
        <end position="240"/>
    </location>
</feature>
<dbReference type="SUPFAM" id="SSF54236">
    <property type="entry name" value="Ubiquitin-like"/>
    <property type="match status" value="1"/>
</dbReference>
<feature type="compositionally biased region" description="Acidic residues" evidence="1">
    <location>
        <begin position="695"/>
        <end position="708"/>
    </location>
</feature>
<dbReference type="EMBL" id="KI669502">
    <property type="protein sequence ID" value="OCF33890.1"/>
    <property type="molecule type" value="Genomic_DNA"/>
</dbReference>
<feature type="compositionally biased region" description="Low complexity" evidence="1">
    <location>
        <begin position="1414"/>
        <end position="1435"/>
    </location>
</feature>
<feature type="compositionally biased region" description="Basic and acidic residues" evidence="1">
    <location>
        <begin position="150"/>
        <end position="159"/>
    </location>
</feature>
<feature type="compositionally biased region" description="Gly residues" evidence="1">
    <location>
        <begin position="917"/>
        <end position="928"/>
    </location>
</feature>
<feature type="region of interest" description="Disordered" evidence="1">
    <location>
        <begin position="425"/>
        <end position="462"/>
    </location>
</feature>
<evidence type="ECO:0000256" key="1">
    <source>
        <dbReference type="SAM" id="MobiDB-lite"/>
    </source>
</evidence>
<dbReference type="STRING" id="1296120.A0A1B9GS42"/>
<feature type="region of interest" description="Disordered" evidence="1">
    <location>
        <begin position="527"/>
        <end position="632"/>
    </location>
</feature>
<dbReference type="InterPro" id="IPR011993">
    <property type="entry name" value="PH-like_dom_sf"/>
</dbReference>
<keyword evidence="3" id="KW-1185">Reference proteome</keyword>
<feature type="compositionally biased region" description="Low complexity" evidence="1">
    <location>
        <begin position="366"/>
        <end position="379"/>
    </location>
</feature>
<feature type="compositionally biased region" description="Low complexity" evidence="1">
    <location>
        <begin position="594"/>
        <end position="604"/>
    </location>
</feature>
<organism evidence="2 3">
    <name type="scientific">Kwoniella heveanensis BCC8398</name>
    <dbReference type="NCBI Taxonomy" id="1296120"/>
    <lineage>
        <taxon>Eukaryota</taxon>
        <taxon>Fungi</taxon>
        <taxon>Dikarya</taxon>
        <taxon>Basidiomycota</taxon>
        <taxon>Agaricomycotina</taxon>
        <taxon>Tremellomycetes</taxon>
        <taxon>Tremellales</taxon>
        <taxon>Cryptococcaceae</taxon>
        <taxon>Kwoniella</taxon>
    </lineage>
</organism>
<evidence type="ECO:0000313" key="2">
    <source>
        <dbReference type="EMBL" id="OCF33890.1"/>
    </source>
</evidence>
<feature type="region of interest" description="Disordered" evidence="1">
    <location>
        <begin position="782"/>
        <end position="928"/>
    </location>
</feature>
<feature type="compositionally biased region" description="Polar residues" evidence="1">
    <location>
        <begin position="1047"/>
        <end position="1061"/>
    </location>
</feature>
<feature type="region of interest" description="Disordered" evidence="1">
    <location>
        <begin position="1409"/>
        <end position="1480"/>
    </location>
</feature>
<feature type="region of interest" description="Disordered" evidence="1">
    <location>
        <begin position="1076"/>
        <end position="1162"/>
    </location>
</feature>
<dbReference type="CDD" id="cd17113">
    <property type="entry name" value="RA_ARAPs"/>
    <property type="match status" value="1"/>
</dbReference>
<dbReference type="Proteomes" id="UP000092666">
    <property type="component" value="Unassembled WGS sequence"/>
</dbReference>
<feature type="region of interest" description="Disordered" evidence="1">
    <location>
        <begin position="298"/>
        <end position="410"/>
    </location>
</feature>
<feature type="compositionally biased region" description="Low complexity" evidence="1">
    <location>
        <begin position="27"/>
        <end position="40"/>
    </location>
</feature>
<dbReference type="InterPro" id="IPR029071">
    <property type="entry name" value="Ubiquitin-like_domsf"/>
</dbReference>
<feature type="compositionally biased region" description="Low complexity" evidence="1">
    <location>
        <begin position="561"/>
        <end position="584"/>
    </location>
</feature>
<feature type="region of interest" description="Disordered" evidence="1">
    <location>
        <begin position="145"/>
        <end position="283"/>
    </location>
</feature>
<feature type="compositionally biased region" description="Low complexity" evidence="1">
    <location>
        <begin position="620"/>
        <end position="632"/>
    </location>
</feature>
<dbReference type="Gene3D" id="2.30.29.30">
    <property type="entry name" value="Pleckstrin-homology domain (PH domain)/Phosphotyrosine-binding domain (PTB)"/>
    <property type="match status" value="1"/>
</dbReference>
<proteinExistence type="predicted"/>
<evidence type="ECO:0000313" key="3">
    <source>
        <dbReference type="Proteomes" id="UP000092666"/>
    </source>
</evidence>
<dbReference type="OrthoDB" id="43122at2759"/>
<feature type="region of interest" description="Disordered" evidence="1">
    <location>
        <begin position="1027"/>
        <end position="1061"/>
    </location>
</feature>
<feature type="compositionally biased region" description="Low complexity" evidence="1">
    <location>
        <begin position="267"/>
        <end position="283"/>
    </location>
</feature>
<feature type="compositionally biased region" description="Polar residues" evidence="1">
    <location>
        <begin position="64"/>
        <end position="79"/>
    </location>
</feature>
<feature type="compositionally biased region" description="Low complexity" evidence="1">
    <location>
        <begin position="426"/>
        <end position="443"/>
    </location>
</feature>
<evidence type="ECO:0008006" key="4">
    <source>
        <dbReference type="Google" id="ProtNLM"/>
    </source>
</evidence>
<dbReference type="Gene3D" id="3.10.20.90">
    <property type="entry name" value="Phosphatidylinositol 3-kinase Catalytic Subunit, Chain A, domain 1"/>
    <property type="match status" value="1"/>
</dbReference>
<feature type="compositionally biased region" description="Low complexity" evidence="1">
    <location>
        <begin position="1136"/>
        <end position="1153"/>
    </location>
</feature>
<feature type="compositionally biased region" description="Basic and acidic residues" evidence="1">
    <location>
        <begin position="843"/>
        <end position="857"/>
    </location>
</feature>
<protein>
    <recommendedName>
        <fullName evidence="4">PH domain-containing protein</fullName>
    </recommendedName>
</protein>
<name>A0A1B9GS42_9TREE</name>
<feature type="region of interest" description="Disordered" evidence="1">
    <location>
        <begin position="646"/>
        <end position="729"/>
    </location>
</feature>
<feature type="compositionally biased region" description="Polar residues" evidence="1">
    <location>
        <begin position="1123"/>
        <end position="1135"/>
    </location>
</feature>
<feature type="compositionally biased region" description="Low complexity" evidence="1">
    <location>
        <begin position="307"/>
        <end position="333"/>
    </location>
</feature>
<feature type="compositionally biased region" description="Polar residues" evidence="1">
    <location>
        <begin position="1"/>
        <end position="11"/>
    </location>
</feature>
<feature type="compositionally biased region" description="Low complexity" evidence="1">
    <location>
        <begin position="785"/>
        <end position="809"/>
    </location>
</feature>
<feature type="region of interest" description="Disordered" evidence="1">
    <location>
        <begin position="1"/>
        <end position="86"/>
    </location>
</feature>
<reference evidence="2 3" key="1">
    <citation type="submission" date="2013-07" db="EMBL/GenBank/DDBJ databases">
        <title>The Genome Sequence of Cryptococcus heveanensis BCC8398.</title>
        <authorList>
            <consortium name="The Broad Institute Genome Sequencing Platform"/>
            <person name="Cuomo C."/>
            <person name="Litvintseva A."/>
            <person name="Chen Y."/>
            <person name="Heitman J."/>
            <person name="Sun S."/>
            <person name="Springer D."/>
            <person name="Dromer F."/>
            <person name="Young S.K."/>
            <person name="Zeng Q."/>
            <person name="Gargeya S."/>
            <person name="Fitzgerald M."/>
            <person name="Abouelleil A."/>
            <person name="Alvarado L."/>
            <person name="Berlin A.M."/>
            <person name="Chapman S.B."/>
            <person name="Dewar J."/>
            <person name="Goldberg J."/>
            <person name="Griggs A."/>
            <person name="Gujja S."/>
            <person name="Hansen M."/>
            <person name="Howarth C."/>
            <person name="Imamovic A."/>
            <person name="Larimer J."/>
            <person name="McCowan C."/>
            <person name="Murphy C."/>
            <person name="Pearson M."/>
            <person name="Priest M."/>
            <person name="Roberts A."/>
            <person name="Saif S."/>
            <person name="Shea T."/>
            <person name="Sykes S."/>
            <person name="Wortman J."/>
            <person name="Nusbaum C."/>
            <person name="Birren B."/>
        </authorList>
    </citation>
    <scope>NUCLEOTIDE SEQUENCE [LARGE SCALE GENOMIC DNA]</scope>
    <source>
        <strain evidence="2 3">BCC8398</strain>
    </source>
</reference>
<feature type="compositionally biased region" description="Polar residues" evidence="1">
    <location>
        <begin position="899"/>
        <end position="909"/>
    </location>
</feature>
<feature type="compositionally biased region" description="Pro residues" evidence="1">
    <location>
        <begin position="543"/>
        <end position="554"/>
    </location>
</feature>
<feature type="compositionally biased region" description="Polar residues" evidence="1">
    <location>
        <begin position="160"/>
        <end position="169"/>
    </location>
</feature>
<feature type="compositionally biased region" description="Low complexity" evidence="1">
    <location>
        <begin position="170"/>
        <end position="181"/>
    </location>
</feature>
<feature type="compositionally biased region" description="Basic and acidic residues" evidence="1">
    <location>
        <begin position="219"/>
        <end position="229"/>
    </location>
</feature>
<gene>
    <name evidence="2" type="ORF">I316_04232</name>
</gene>
<feature type="compositionally biased region" description="Polar residues" evidence="1">
    <location>
        <begin position="1089"/>
        <end position="1098"/>
    </location>
</feature>
<accession>A0A1B9GS42</accession>
<sequence length="1480" mass="158475">MATSYRPSHQIGTLPFERLDYAKPQGSSSSTSTAHAHTPSPSQPQAYHSRFQYHANSHPLAQPPAQQSSSYGRNDQESYFPSCASASSSSQGRTYDYASAQAQGQVNLNIDDIVYRYSGEFDRTPIIAPGTPTVGVYARDGLWDDEDLDESNRTSRNDKSAGSSTNPATASSSRKASIASKARSRSNTVSANTVEEKAKIWTWGRPSMHASSPVMSSDEQEKPVKGLEKKKSKGLLRGKGRRGELSVTVSTDVDESFEAPPPIPATPASFFTESSPASFSSPTFSPVNYPSPMFETPASMATPPVPSSTGTTSATTGISTTVAPTKTAKTTSSWKRGMQKIFKSKSSAALRDAAAKQSTPPPLPGSLPGLPGPSTHSLGKPFSSSTPPLGESRRVNMPAFLSTPPSAASESFVLPCHPTLPHDPFASSLNLTSNNPSTASSPALPSPKPRPSLRQNSPSLRDLKNLLPIHTKPKLSKAKSLANLNQHHYDGPKSAPPEREHFSHTSKFAKRMSSLVGLNAFAAHHQEEPLEAPPSQASLAPPIESPPLLPPHPPFAGTSRSPSLPSITTDSSSSSEDSNRLSMPPSAPLPPVPSSNSSSNLAAPIQRSASGAVLLPRSRSTSMSLKSPPTSSSFFDLYEQLGIWPNAEAKEKETTASESKGDTLEVPSEERPVQSKDVEVDKENIIPIEGPATQEELDAVGPSEDDTEVTTSSHLEASLPHSDSLGSSASWNIALNSFPEAPAPDVLDFGLPYVADDEGVECITDPVQPPADTSDTLSIMAVAASSGNSSHNTTMNNSMSTNDRTSSSTITQATSVGMEYLRSSSSSKQRRKGSGSGGSSRDSSPERRRSLADREASSDDSSSDEDDVPLSKLHPEAAAAQAQRREARKAARQAKKAQMQSQKTVQQGRSAKIHGRNPGGNSGWDGEGGVPADILSKKLEAVLIRRSERAAALALASAESHGPMIPQGLTAHRSMREQVPLPQPDHDQHLRRAQTHGHGLHPETAALNLARTHWHEKSPLTPIQTGFSMTSSRHSPHTALSAHANPISPTDTTFGQMPSSATRRVDPAFAIAMAHGNSQDSNFSDRSRQNSVATSVSSRMPAAPHTTRAPSRQDSLSHHHSTAAVTRSNTTATQHSVASSRRARALSNAAPSSYSSHPDESAALHARALTEPLPPLNTVPAPISIPRALMSVPAFVSALNGKKIAIDLTSTTTAREVLVNTYHKGELIDAAVGMSWVLCEVFAELGCERQVREYEPLLPIVKGWDQTAKFNCFVFKQSNRGMPTWARAVPSNPPMLGSWVHYETKKGKWSKRWLETRGGQVFLAKNEKNKDEIDINILFFDIYGMTRPYDSPKPSTFILKRVEPAATFENASEYSYVFSCEDGLAFKLIAAIYDAKSYTLSHTHPEMISSQLPTPTASAPAHAHGSSQSHGHNQNLARRPTAPSTHGYGHGHIHTPAQPLVSLENKEDKSGFTGKGLLKI</sequence>
<feature type="compositionally biased region" description="Basic and acidic residues" evidence="1">
    <location>
        <begin position="648"/>
        <end position="684"/>
    </location>
</feature>
<reference evidence="3" key="2">
    <citation type="submission" date="2013-12" db="EMBL/GenBank/DDBJ databases">
        <title>Evolution of pathogenesis and genome organization in the Tremellales.</title>
        <authorList>
            <person name="Cuomo C."/>
            <person name="Litvintseva A."/>
            <person name="Heitman J."/>
            <person name="Chen Y."/>
            <person name="Sun S."/>
            <person name="Springer D."/>
            <person name="Dromer F."/>
            <person name="Young S."/>
            <person name="Zeng Q."/>
            <person name="Chapman S."/>
            <person name="Gujja S."/>
            <person name="Saif S."/>
            <person name="Birren B."/>
        </authorList>
    </citation>
    <scope>NUCLEOTIDE SEQUENCE [LARGE SCALE GENOMIC DNA]</scope>
    <source>
        <strain evidence="3">BCC8398</strain>
    </source>
</reference>